<dbReference type="OrthoDB" id="7030467at2"/>
<evidence type="ECO:0000256" key="1">
    <source>
        <dbReference type="ARBA" id="ARBA00022649"/>
    </source>
</evidence>
<keyword evidence="1" id="KW-1277">Toxin-antitoxin system</keyword>
<keyword evidence="4" id="KW-1185">Reference proteome</keyword>
<dbReference type="InterPro" id="IPR004386">
    <property type="entry name" value="Toxin_YafQ-like"/>
</dbReference>
<sequence length="99" mass="11677">MECILKKTSQFKSSFKLAKKRGLDISLLEEVVNKLMEDKPLEEKYHNHELVGNFQGIWECHIQPDWLLLYLKEYDDKIKKNVLVLTLVNTGTHSDIFKK</sequence>
<reference evidence="3 4" key="1">
    <citation type="submission" date="2011-09" db="EMBL/GenBank/DDBJ databases">
        <title>The draft genome of Treponema saccharophilum DSM 2985.</title>
        <authorList>
            <consortium name="US DOE Joint Genome Institute (JGI-PGF)"/>
            <person name="Lucas S."/>
            <person name="Copeland A."/>
            <person name="Lapidus A."/>
            <person name="Glavina del Rio T."/>
            <person name="Dalin E."/>
            <person name="Tice H."/>
            <person name="Bruce D."/>
            <person name="Goodwin L."/>
            <person name="Pitluck S."/>
            <person name="Peters L."/>
            <person name="Kyrpides N."/>
            <person name="Mavromatis K."/>
            <person name="Ivanova N."/>
            <person name="Markowitz V."/>
            <person name="Cheng J.-F."/>
            <person name="Hugenholtz P."/>
            <person name="Woyke T."/>
            <person name="Wu D."/>
            <person name="Gronow S."/>
            <person name="Wellnitz S."/>
            <person name="Brambilla E."/>
            <person name="Klenk H.-P."/>
            <person name="Eisen J.A."/>
        </authorList>
    </citation>
    <scope>NUCLEOTIDE SEQUENCE [LARGE SCALE GENOMIC DNA]</scope>
    <source>
        <strain evidence="3 4">DSM 2985</strain>
    </source>
</reference>
<feature type="active site" description="Proton donor" evidence="2">
    <location>
        <position position="93"/>
    </location>
</feature>
<comment type="caution">
    <text evidence="3">The sequence shown here is derived from an EMBL/GenBank/DDBJ whole genome shotgun (WGS) entry which is preliminary data.</text>
</comment>
<evidence type="ECO:0000313" key="4">
    <source>
        <dbReference type="Proteomes" id="UP000003571"/>
    </source>
</evidence>
<dbReference type="EMBL" id="AGRW01000023">
    <property type="protein sequence ID" value="EIC03088.1"/>
    <property type="molecule type" value="Genomic_DNA"/>
</dbReference>
<dbReference type="PANTHER" id="PTHR40588:SF1">
    <property type="entry name" value="MRNA INTERFERASE TOXIN YAFQ"/>
    <property type="match status" value="1"/>
</dbReference>
<dbReference type="SUPFAM" id="SSF143011">
    <property type="entry name" value="RelE-like"/>
    <property type="match status" value="1"/>
</dbReference>
<dbReference type="STRING" id="907348.TresaDRAFT_2706"/>
<dbReference type="PANTHER" id="PTHR40588">
    <property type="entry name" value="MRNA INTERFERASE TOXIN YAFQ"/>
    <property type="match status" value="1"/>
</dbReference>
<dbReference type="PIRSF" id="PIRSF006156">
    <property type="entry name" value="YafQ"/>
    <property type="match status" value="1"/>
</dbReference>
<gene>
    <name evidence="3" type="ORF">TresaDRAFT_2706</name>
</gene>
<dbReference type="PATRIC" id="fig|907348.3.peg.82"/>
<dbReference type="Pfam" id="PF15738">
    <property type="entry name" value="YafQ_toxin"/>
    <property type="match status" value="1"/>
</dbReference>
<dbReference type="GO" id="GO:0006402">
    <property type="term" value="P:mRNA catabolic process"/>
    <property type="evidence" value="ECO:0007669"/>
    <property type="project" value="TreeGrafter"/>
</dbReference>
<dbReference type="AlphaFoldDB" id="H7EH21"/>
<dbReference type="Gene3D" id="3.30.2310.20">
    <property type="entry name" value="RelE-like"/>
    <property type="match status" value="1"/>
</dbReference>
<evidence type="ECO:0000313" key="3">
    <source>
        <dbReference type="EMBL" id="EIC03088.1"/>
    </source>
</evidence>
<dbReference type="NCBIfam" id="TIGR02385">
    <property type="entry name" value="RelE_StbE"/>
    <property type="match status" value="1"/>
</dbReference>
<protein>
    <submittedName>
        <fullName evidence="3">Addiction module toxin, RelE/StbE family</fullName>
    </submittedName>
</protein>
<dbReference type="eggNOG" id="COG3041">
    <property type="taxonomic scope" value="Bacteria"/>
</dbReference>
<organism evidence="3 4">
    <name type="scientific">Treponema saccharophilum DSM 2985</name>
    <dbReference type="NCBI Taxonomy" id="907348"/>
    <lineage>
        <taxon>Bacteria</taxon>
        <taxon>Pseudomonadati</taxon>
        <taxon>Spirochaetota</taxon>
        <taxon>Spirochaetia</taxon>
        <taxon>Spirochaetales</taxon>
        <taxon>Treponemataceae</taxon>
        <taxon>Treponema</taxon>
    </lineage>
</organism>
<dbReference type="InterPro" id="IPR007712">
    <property type="entry name" value="RelE/ParE_toxin"/>
</dbReference>
<accession>H7EH21</accession>
<evidence type="ECO:0000256" key="2">
    <source>
        <dbReference type="PIRSR" id="PIRSR006156-1"/>
    </source>
</evidence>
<dbReference type="GO" id="GO:0004521">
    <property type="term" value="F:RNA endonuclease activity"/>
    <property type="evidence" value="ECO:0007669"/>
    <property type="project" value="TreeGrafter"/>
</dbReference>
<name>H7EH21_9SPIR</name>
<dbReference type="RefSeq" id="WP_002701793.1">
    <property type="nucleotide sequence ID" value="NZ_AGRW01000023.1"/>
</dbReference>
<dbReference type="GO" id="GO:0006415">
    <property type="term" value="P:translational termination"/>
    <property type="evidence" value="ECO:0007669"/>
    <property type="project" value="TreeGrafter"/>
</dbReference>
<dbReference type="InterPro" id="IPR035093">
    <property type="entry name" value="RelE/ParE_toxin_dom_sf"/>
</dbReference>
<dbReference type="Proteomes" id="UP000003571">
    <property type="component" value="Unassembled WGS sequence"/>
</dbReference>
<proteinExistence type="predicted"/>